<evidence type="ECO:0000313" key="3">
    <source>
        <dbReference type="Proteomes" id="UP000886653"/>
    </source>
</evidence>
<sequence length="623" mass="68392">MSAPLSPIIEGVDSGSSYRPKTFQPPDASSKNKNRKSRIRYTGAGESPWTHSTLNQPLPSKAAQQVARHMPKTLESMHGPTQTSEVQRSSRKAHKHPDSLLISRPSFLGDFQTLAAYYQSERKSDHQLQTRVPSPPTRTSNVRVLPPVTEESLEPVSSPPKCKLPALPNPNPPLPPKPNMKGVTTLQGVSRPGTESRQESESHGYTKIKTPQRATRADQMNFKGEDSESMSSDLDHLPDSPPQLDLPFFGAGRHIGCRFSVRTLTREVERGLKSLEPASRKTGRKSKASRIHSVHNNFKILNRTRKDLGMRPRHDIEEIDSSGHVKPVHDFDDVRSFQKYGIEGPDGEACGTEDSDLGWSDVERLFARLPTSIEWEERRQDNYTELESPSSFMSPSSEASSIPGCKGSASPERSYSLRESKGSQHSALLHSVVSTKSETCGSFHPPPGKTKIMSPSKTFTELQGPPKTPRKIQLTPSLTSTPSLMGASRKSAREEEGNSICSKALPALVPQPWGRARGQNRNTIRYAPAPLQSPASRFSCATTTQMNHQETRKHLTISAPTSAVGKHAQFPHQAVRRPLPTTSNVQPALSTLKPVLKPLQIPGIGSPLNRHPSGTNSTTGLMN</sequence>
<dbReference type="OrthoDB" id="10600631at2759"/>
<keyword evidence="3" id="KW-1185">Reference proteome</keyword>
<accession>A0A9P6NDC5</accession>
<dbReference type="EMBL" id="MU167365">
    <property type="protein sequence ID" value="KAG0141948.1"/>
    <property type="molecule type" value="Genomic_DNA"/>
</dbReference>
<feature type="region of interest" description="Disordered" evidence="1">
    <location>
        <begin position="384"/>
        <end position="422"/>
    </location>
</feature>
<feature type="compositionally biased region" description="Polar residues" evidence="1">
    <location>
        <begin position="49"/>
        <end position="58"/>
    </location>
</feature>
<feature type="compositionally biased region" description="Polar residues" evidence="1">
    <location>
        <begin position="129"/>
        <end position="142"/>
    </location>
</feature>
<feature type="region of interest" description="Disordered" evidence="1">
    <location>
        <begin position="1"/>
        <end position="105"/>
    </location>
</feature>
<evidence type="ECO:0000313" key="2">
    <source>
        <dbReference type="EMBL" id="KAG0141948.1"/>
    </source>
</evidence>
<feature type="region of interest" description="Disordered" evidence="1">
    <location>
        <begin position="603"/>
        <end position="623"/>
    </location>
</feature>
<comment type="caution">
    <text evidence="2">The sequence shown here is derived from an EMBL/GenBank/DDBJ whole genome shotgun (WGS) entry which is preliminary data.</text>
</comment>
<dbReference type="Proteomes" id="UP000886653">
    <property type="component" value="Unassembled WGS sequence"/>
</dbReference>
<proteinExistence type="predicted"/>
<name>A0A9P6NDC5_9BASI</name>
<feature type="region of interest" description="Disordered" evidence="1">
    <location>
        <begin position="121"/>
        <end position="235"/>
    </location>
</feature>
<protein>
    <submittedName>
        <fullName evidence="2">Uncharacterized protein</fullName>
    </submittedName>
</protein>
<feature type="compositionally biased region" description="Polar residues" evidence="1">
    <location>
        <begin position="612"/>
        <end position="623"/>
    </location>
</feature>
<feature type="compositionally biased region" description="Basic and acidic residues" evidence="1">
    <location>
        <begin position="194"/>
        <end position="204"/>
    </location>
</feature>
<evidence type="ECO:0000256" key="1">
    <source>
        <dbReference type="SAM" id="MobiDB-lite"/>
    </source>
</evidence>
<feature type="compositionally biased region" description="Pro residues" evidence="1">
    <location>
        <begin position="167"/>
        <end position="178"/>
    </location>
</feature>
<reference evidence="2" key="1">
    <citation type="submission" date="2013-11" db="EMBL/GenBank/DDBJ databases">
        <title>Genome sequence of the fusiform rust pathogen reveals effectors for host alternation and coevolution with pine.</title>
        <authorList>
            <consortium name="DOE Joint Genome Institute"/>
            <person name="Smith K."/>
            <person name="Pendleton A."/>
            <person name="Kubisiak T."/>
            <person name="Anderson C."/>
            <person name="Salamov A."/>
            <person name="Aerts A."/>
            <person name="Riley R."/>
            <person name="Clum A."/>
            <person name="Lindquist E."/>
            <person name="Ence D."/>
            <person name="Campbell M."/>
            <person name="Kronenberg Z."/>
            <person name="Feau N."/>
            <person name="Dhillon B."/>
            <person name="Hamelin R."/>
            <person name="Burleigh J."/>
            <person name="Smith J."/>
            <person name="Yandell M."/>
            <person name="Nelson C."/>
            <person name="Grigoriev I."/>
            <person name="Davis J."/>
        </authorList>
    </citation>
    <scope>NUCLEOTIDE SEQUENCE</scope>
    <source>
        <strain evidence="2">G11</strain>
    </source>
</reference>
<feature type="region of interest" description="Disordered" evidence="1">
    <location>
        <begin position="437"/>
        <end position="487"/>
    </location>
</feature>
<gene>
    <name evidence="2" type="ORF">CROQUDRAFT_717936</name>
</gene>
<organism evidence="2 3">
    <name type="scientific">Cronartium quercuum f. sp. fusiforme G11</name>
    <dbReference type="NCBI Taxonomy" id="708437"/>
    <lineage>
        <taxon>Eukaryota</taxon>
        <taxon>Fungi</taxon>
        <taxon>Dikarya</taxon>
        <taxon>Basidiomycota</taxon>
        <taxon>Pucciniomycotina</taxon>
        <taxon>Pucciniomycetes</taxon>
        <taxon>Pucciniales</taxon>
        <taxon>Coleosporiaceae</taxon>
        <taxon>Cronartium</taxon>
    </lineage>
</organism>
<dbReference type="AlphaFoldDB" id="A0A9P6NDC5"/>
<feature type="compositionally biased region" description="Low complexity" evidence="1">
    <location>
        <begin position="385"/>
        <end position="403"/>
    </location>
</feature>
<feature type="compositionally biased region" description="Polar residues" evidence="1">
    <location>
        <begin position="474"/>
        <end position="483"/>
    </location>
</feature>